<dbReference type="EMBL" id="MAUJ01000006">
    <property type="protein sequence ID" value="OCQ20312.1"/>
    <property type="molecule type" value="Genomic_DNA"/>
</dbReference>
<gene>
    <name evidence="1" type="ORF">A7985_17985</name>
</gene>
<evidence type="ECO:0000313" key="1">
    <source>
        <dbReference type="EMBL" id="OCQ20312.1"/>
    </source>
</evidence>
<dbReference type="RefSeq" id="WP_065791785.1">
    <property type="nucleotide sequence ID" value="NZ_MAUJ01000006.1"/>
</dbReference>
<protein>
    <recommendedName>
        <fullName evidence="3">Integrase</fullName>
    </recommendedName>
</protein>
<organism evidence="1 2">
    <name type="scientific">Pseudoalteromonas luteoviolacea</name>
    <dbReference type="NCBI Taxonomy" id="43657"/>
    <lineage>
        <taxon>Bacteria</taxon>
        <taxon>Pseudomonadati</taxon>
        <taxon>Pseudomonadota</taxon>
        <taxon>Gammaproteobacteria</taxon>
        <taxon>Alteromonadales</taxon>
        <taxon>Pseudoalteromonadaceae</taxon>
        <taxon>Pseudoalteromonas</taxon>
    </lineage>
</organism>
<dbReference type="OrthoDB" id="9795573at2"/>
<evidence type="ECO:0000313" key="2">
    <source>
        <dbReference type="Proteomes" id="UP000093366"/>
    </source>
</evidence>
<dbReference type="AlphaFoldDB" id="A0A1C0TNB0"/>
<comment type="caution">
    <text evidence="1">The sequence shown here is derived from an EMBL/GenBank/DDBJ whole genome shotgun (WGS) entry which is preliminary data.</text>
</comment>
<sequence>MAGFNIEKRKIASGELRYKCIVREKANGTIIHNESKTFTQKALAERWGRKRVLLVQEGRVTEKQKTVTLSRC</sequence>
<name>A0A1C0TNB0_9GAMM</name>
<dbReference type="Proteomes" id="UP000093366">
    <property type="component" value="Unassembled WGS sequence"/>
</dbReference>
<accession>A0A1C0TNB0</accession>
<proteinExistence type="predicted"/>
<evidence type="ECO:0008006" key="3">
    <source>
        <dbReference type="Google" id="ProtNLM"/>
    </source>
</evidence>
<reference evidence="2" key="1">
    <citation type="submission" date="2016-07" db="EMBL/GenBank/DDBJ databases">
        <authorList>
            <person name="Florea S."/>
            <person name="Webb J.S."/>
            <person name="Jaromczyk J."/>
            <person name="Schardl C.L."/>
        </authorList>
    </citation>
    <scope>NUCLEOTIDE SEQUENCE [LARGE SCALE GENOMIC DNA]</scope>
    <source>
        <strain evidence="2">IPB1</strain>
    </source>
</reference>